<feature type="domain" description="GST N-terminal" evidence="1">
    <location>
        <begin position="10"/>
        <end position="101"/>
    </location>
</feature>
<name>S7RJ90_GLOTA</name>
<dbReference type="CDD" id="cd03038">
    <property type="entry name" value="GST_N_etherase_LigE"/>
    <property type="match status" value="1"/>
</dbReference>
<gene>
    <name evidence="2" type="ORF">GLOTRDRAFT_61485</name>
</gene>
<dbReference type="Pfam" id="PF13409">
    <property type="entry name" value="GST_N_2"/>
    <property type="match status" value="1"/>
</dbReference>
<dbReference type="AlphaFoldDB" id="S7RJ90"/>
<dbReference type="SUPFAM" id="SSF47616">
    <property type="entry name" value="GST C-terminal domain-like"/>
    <property type="match status" value="1"/>
</dbReference>
<dbReference type="InterPro" id="IPR036249">
    <property type="entry name" value="Thioredoxin-like_sf"/>
</dbReference>
<dbReference type="Proteomes" id="UP000030669">
    <property type="component" value="Unassembled WGS sequence"/>
</dbReference>
<evidence type="ECO:0000313" key="2">
    <source>
        <dbReference type="EMBL" id="EPQ54410.1"/>
    </source>
</evidence>
<dbReference type="InterPro" id="IPR054416">
    <property type="entry name" value="GST_UstS-like_C"/>
</dbReference>
<sequence length="241" mass="26908">MFEIVLYDLPRKDPESGPWSPNTLKTRLALKYKGLPFKTVWLEYPDIVAECKKIGAPPTGAQPDGSPFYTLPVIYDPSTKKAVADSYAIAEYLDATYPTDRQLMPAGTEGLHAAFYSAFDNHGFFPLVFVYGPLIPTILNPPSEEYFRRTKKETLEQMAQTEQDEALRKGKAGFDVIQGWYEKAGKGKLFLMGDTPSWADIVVASTLASARNILGRHSEAWKAISEWHGGRWVRLTAALAE</sequence>
<dbReference type="EMBL" id="KB469303">
    <property type="protein sequence ID" value="EPQ54410.1"/>
    <property type="molecule type" value="Genomic_DNA"/>
</dbReference>
<dbReference type="HOGENOM" id="CLU_011226_4_0_1"/>
<dbReference type="InterPro" id="IPR004045">
    <property type="entry name" value="Glutathione_S-Trfase_N"/>
</dbReference>
<dbReference type="OMA" id="PYHTEWV"/>
<dbReference type="RefSeq" id="XP_007866721.1">
    <property type="nucleotide sequence ID" value="XM_007868530.1"/>
</dbReference>
<reference evidence="2 3" key="1">
    <citation type="journal article" date="2012" name="Science">
        <title>The Paleozoic origin of enzymatic lignin decomposition reconstructed from 31 fungal genomes.</title>
        <authorList>
            <person name="Floudas D."/>
            <person name="Binder M."/>
            <person name="Riley R."/>
            <person name="Barry K."/>
            <person name="Blanchette R.A."/>
            <person name="Henrissat B."/>
            <person name="Martinez A.T."/>
            <person name="Otillar R."/>
            <person name="Spatafora J.W."/>
            <person name="Yadav J.S."/>
            <person name="Aerts A."/>
            <person name="Benoit I."/>
            <person name="Boyd A."/>
            <person name="Carlson A."/>
            <person name="Copeland A."/>
            <person name="Coutinho P.M."/>
            <person name="de Vries R.P."/>
            <person name="Ferreira P."/>
            <person name="Findley K."/>
            <person name="Foster B."/>
            <person name="Gaskell J."/>
            <person name="Glotzer D."/>
            <person name="Gorecki P."/>
            <person name="Heitman J."/>
            <person name="Hesse C."/>
            <person name="Hori C."/>
            <person name="Igarashi K."/>
            <person name="Jurgens J.A."/>
            <person name="Kallen N."/>
            <person name="Kersten P."/>
            <person name="Kohler A."/>
            <person name="Kuees U."/>
            <person name="Kumar T.K.A."/>
            <person name="Kuo A."/>
            <person name="LaButti K."/>
            <person name="Larrondo L.F."/>
            <person name="Lindquist E."/>
            <person name="Ling A."/>
            <person name="Lombard V."/>
            <person name="Lucas S."/>
            <person name="Lundell T."/>
            <person name="Martin R."/>
            <person name="McLaughlin D.J."/>
            <person name="Morgenstern I."/>
            <person name="Morin E."/>
            <person name="Murat C."/>
            <person name="Nagy L.G."/>
            <person name="Nolan M."/>
            <person name="Ohm R.A."/>
            <person name="Patyshakuliyeva A."/>
            <person name="Rokas A."/>
            <person name="Ruiz-Duenas F.J."/>
            <person name="Sabat G."/>
            <person name="Salamov A."/>
            <person name="Samejima M."/>
            <person name="Schmutz J."/>
            <person name="Slot J.C."/>
            <person name="St John F."/>
            <person name="Stenlid J."/>
            <person name="Sun H."/>
            <person name="Sun S."/>
            <person name="Syed K."/>
            <person name="Tsang A."/>
            <person name="Wiebenga A."/>
            <person name="Young D."/>
            <person name="Pisabarro A."/>
            <person name="Eastwood D.C."/>
            <person name="Martin F."/>
            <person name="Cullen D."/>
            <person name="Grigoriev I.V."/>
            <person name="Hibbett D.S."/>
        </authorList>
    </citation>
    <scope>NUCLEOTIDE SEQUENCE [LARGE SCALE GENOMIC DNA]</scope>
    <source>
        <strain evidence="2 3">ATCC 11539</strain>
    </source>
</reference>
<organism evidence="2 3">
    <name type="scientific">Gloeophyllum trabeum (strain ATCC 11539 / FP-39264 / Madison 617)</name>
    <name type="common">Brown rot fungus</name>
    <dbReference type="NCBI Taxonomy" id="670483"/>
    <lineage>
        <taxon>Eukaryota</taxon>
        <taxon>Fungi</taxon>
        <taxon>Dikarya</taxon>
        <taxon>Basidiomycota</taxon>
        <taxon>Agaricomycotina</taxon>
        <taxon>Agaricomycetes</taxon>
        <taxon>Gloeophyllales</taxon>
        <taxon>Gloeophyllaceae</taxon>
        <taxon>Gloeophyllum</taxon>
    </lineage>
</organism>
<dbReference type="Gene3D" id="1.20.1050.10">
    <property type="match status" value="1"/>
</dbReference>
<dbReference type="OrthoDB" id="4951845at2759"/>
<dbReference type="SUPFAM" id="SSF52833">
    <property type="entry name" value="Thioredoxin-like"/>
    <property type="match status" value="1"/>
</dbReference>
<dbReference type="KEGG" id="gtr:GLOTRDRAFT_61485"/>
<dbReference type="eggNOG" id="ENOG502QQN3">
    <property type="taxonomic scope" value="Eukaryota"/>
</dbReference>
<dbReference type="InterPro" id="IPR036282">
    <property type="entry name" value="Glutathione-S-Trfase_C_sf"/>
</dbReference>
<protein>
    <recommendedName>
        <fullName evidence="1">GST N-terminal domain-containing protein</fullName>
    </recommendedName>
</protein>
<accession>S7RJ90</accession>
<evidence type="ECO:0000313" key="3">
    <source>
        <dbReference type="Proteomes" id="UP000030669"/>
    </source>
</evidence>
<dbReference type="Pfam" id="PF22041">
    <property type="entry name" value="GST_C_7"/>
    <property type="match status" value="1"/>
</dbReference>
<dbReference type="Gene3D" id="3.40.30.10">
    <property type="entry name" value="Glutaredoxin"/>
    <property type="match status" value="1"/>
</dbReference>
<dbReference type="GeneID" id="19307434"/>
<keyword evidence="3" id="KW-1185">Reference proteome</keyword>
<evidence type="ECO:0000259" key="1">
    <source>
        <dbReference type="PROSITE" id="PS50404"/>
    </source>
</evidence>
<proteinExistence type="predicted"/>
<dbReference type="PROSITE" id="PS50404">
    <property type="entry name" value="GST_NTER"/>
    <property type="match status" value="1"/>
</dbReference>